<dbReference type="GO" id="GO:0008305">
    <property type="term" value="C:integrin complex"/>
    <property type="evidence" value="ECO:0007669"/>
    <property type="project" value="InterPro"/>
</dbReference>
<keyword evidence="9" id="KW-0325">Glycoprotein</keyword>
<dbReference type="InterPro" id="IPR013649">
    <property type="entry name" value="Integrin_alpha_Ig-like_1"/>
</dbReference>
<dbReference type="PANTHER" id="PTHR23220">
    <property type="entry name" value="INTEGRIN ALPHA"/>
    <property type="match status" value="1"/>
</dbReference>
<accession>A0A6P6Y1K1</accession>
<feature type="repeat" description="FG-GAP" evidence="10">
    <location>
        <begin position="36"/>
        <end position="99"/>
    </location>
</feature>
<dbReference type="RefSeq" id="XP_027199382.1">
    <property type="nucleotide sequence ID" value="XM_027343581.1"/>
</dbReference>
<proteinExistence type="inferred from homology"/>
<evidence type="ECO:0000313" key="14">
    <source>
        <dbReference type="RefSeq" id="XP_027199382.1"/>
    </source>
</evidence>
<evidence type="ECO:0000256" key="7">
    <source>
        <dbReference type="ARBA" id="ARBA00023136"/>
    </source>
</evidence>
<feature type="repeat" description="FG-GAP" evidence="10">
    <location>
        <begin position="370"/>
        <end position="428"/>
    </location>
</feature>
<evidence type="ECO:0000256" key="5">
    <source>
        <dbReference type="ARBA" id="ARBA00022889"/>
    </source>
</evidence>
<dbReference type="PROSITE" id="PS51470">
    <property type="entry name" value="FG_GAP"/>
    <property type="match status" value="4"/>
</dbReference>
<keyword evidence="3" id="KW-0732">Signal</keyword>
<evidence type="ECO:0000256" key="6">
    <source>
        <dbReference type="ARBA" id="ARBA00023037"/>
    </source>
</evidence>
<keyword evidence="4" id="KW-0677">Repeat</keyword>
<dbReference type="SUPFAM" id="SSF69179">
    <property type="entry name" value="Integrin domains"/>
    <property type="match status" value="2"/>
</dbReference>
<keyword evidence="11" id="KW-0812">Transmembrane</keyword>
<evidence type="ECO:0000259" key="12">
    <source>
        <dbReference type="Pfam" id="PF08441"/>
    </source>
</evidence>
<evidence type="ECO:0000256" key="8">
    <source>
        <dbReference type="ARBA" id="ARBA00023170"/>
    </source>
</evidence>
<dbReference type="Gene3D" id="2.60.40.1510">
    <property type="entry name" value="ntegrin, alpha v. Chain A, domain 3"/>
    <property type="match status" value="1"/>
</dbReference>
<dbReference type="Gene3D" id="2.60.40.1460">
    <property type="entry name" value="Integrin domains. Chain A, domain 2"/>
    <property type="match status" value="1"/>
</dbReference>
<feature type="transmembrane region" description="Helical" evidence="11">
    <location>
        <begin position="7"/>
        <end position="26"/>
    </location>
</feature>
<keyword evidence="11" id="KW-1133">Transmembrane helix</keyword>
<dbReference type="InterPro" id="IPR032695">
    <property type="entry name" value="Integrin_dom_sf"/>
</dbReference>
<evidence type="ECO:0000256" key="4">
    <source>
        <dbReference type="ARBA" id="ARBA00022737"/>
    </source>
</evidence>
<dbReference type="Proteomes" id="UP000515146">
    <property type="component" value="Unplaced"/>
</dbReference>
<dbReference type="GO" id="GO:0033627">
    <property type="term" value="P:cell adhesion mediated by integrin"/>
    <property type="evidence" value="ECO:0007669"/>
    <property type="project" value="TreeGrafter"/>
</dbReference>
<evidence type="ECO:0000256" key="1">
    <source>
        <dbReference type="ARBA" id="ARBA00004479"/>
    </source>
</evidence>
<dbReference type="Pfam" id="PF01839">
    <property type="entry name" value="FG-GAP"/>
    <property type="match status" value="2"/>
</dbReference>
<name>A0A6P6Y1K1_DERPT</name>
<dbReference type="PRINTS" id="PR01185">
    <property type="entry name" value="INTEGRINA"/>
</dbReference>
<dbReference type="GO" id="GO:0048513">
    <property type="term" value="P:animal organ development"/>
    <property type="evidence" value="ECO:0007669"/>
    <property type="project" value="UniProtKB-ARBA"/>
</dbReference>
<dbReference type="AlphaFoldDB" id="A0A6P6Y1K1"/>
<dbReference type="InParanoid" id="A0A6P6Y1K1"/>
<dbReference type="GO" id="GO:0007229">
    <property type="term" value="P:integrin-mediated signaling pathway"/>
    <property type="evidence" value="ECO:0007669"/>
    <property type="project" value="UniProtKB-KW"/>
</dbReference>
<evidence type="ECO:0000256" key="11">
    <source>
        <dbReference type="RuleBase" id="RU003762"/>
    </source>
</evidence>
<evidence type="ECO:0000313" key="13">
    <source>
        <dbReference type="Proteomes" id="UP000515146"/>
    </source>
</evidence>
<dbReference type="InterPro" id="IPR013517">
    <property type="entry name" value="FG-GAP"/>
</dbReference>
<dbReference type="GO" id="GO:0007160">
    <property type="term" value="P:cell-matrix adhesion"/>
    <property type="evidence" value="ECO:0007669"/>
    <property type="project" value="TreeGrafter"/>
</dbReference>
<dbReference type="SMART" id="SM00191">
    <property type="entry name" value="Int_alpha"/>
    <property type="match status" value="6"/>
</dbReference>
<evidence type="ECO:0000256" key="10">
    <source>
        <dbReference type="PROSITE-ProRule" id="PRU00803"/>
    </source>
</evidence>
<dbReference type="Gene3D" id="2.130.10.130">
    <property type="entry name" value="Integrin alpha, N-terminal"/>
    <property type="match status" value="1"/>
</dbReference>
<feature type="domain" description="Integrin alpha first immunoglubulin-like" evidence="12">
    <location>
        <begin position="481"/>
        <end position="648"/>
    </location>
</feature>
<keyword evidence="6 11" id="KW-0401">Integrin</keyword>
<dbReference type="KEGG" id="dpte:113793533"/>
<dbReference type="InterPro" id="IPR000413">
    <property type="entry name" value="Integrin_alpha"/>
</dbReference>
<dbReference type="GO" id="GO:0007157">
    <property type="term" value="P:heterophilic cell-cell adhesion via plasma membrane cell adhesion molecules"/>
    <property type="evidence" value="ECO:0007669"/>
    <property type="project" value="UniProtKB-ARBA"/>
</dbReference>
<dbReference type="OrthoDB" id="5573735at2759"/>
<dbReference type="GO" id="GO:0009897">
    <property type="term" value="C:external side of plasma membrane"/>
    <property type="evidence" value="ECO:0007669"/>
    <property type="project" value="TreeGrafter"/>
</dbReference>
<reference evidence="14" key="1">
    <citation type="submission" date="2025-08" db="UniProtKB">
        <authorList>
            <consortium name="RefSeq"/>
        </authorList>
    </citation>
    <scope>IDENTIFICATION</scope>
    <source>
        <strain evidence="14">Airmid</strain>
    </source>
</reference>
<dbReference type="InterPro" id="IPR028994">
    <property type="entry name" value="Integrin_alpha_N"/>
</dbReference>
<keyword evidence="7 11" id="KW-0472">Membrane</keyword>
<keyword evidence="13" id="KW-1185">Reference proteome</keyword>
<dbReference type="PANTHER" id="PTHR23220:SF122">
    <property type="entry name" value="INTEGRIN ALPHA-PS1"/>
    <property type="match status" value="1"/>
</dbReference>
<keyword evidence="8 11" id="KW-0675">Receptor</keyword>
<dbReference type="InterPro" id="IPR013519">
    <property type="entry name" value="Int_alpha_beta-p"/>
</dbReference>
<dbReference type="SUPFAM" id="SSF69318">
    <property type="entry name" value="Integrin alpha N-terminal domain"/>
    <property type="match status" value="1"/>
</dbReference>
<protein>
    <submittedName>
        <fullName evidence="14">Integrin alpha-9-like</fullName>
    </submittedName>
</protein>
<evidence type="ECO:0000256" key="2">
    <source>
        <dbReference type="ARBA" id="ARBA00008054"/>
    </source>
</evidence>
<sequence>MAYKSFSSVLIFTMIIINDLVSILVLTQNIDTTYPIVFERPKSSSSSSLFGHSVLMHNSEQYGPMIIIGAPNATVNQRNSSNNTGIIYHCDWSSSTTDCTMIDLVNQMSFYENNLFTNKMHLGWNLISRSKTNEFLTCAFSWTFKTSAINRQNRIETWMVPNGACFLLPDYFKDDDYSRRKPILILPMSKDRPFKETGDYLHAYAMAGFSATISTDQDSIFLGAPGYDDWRGAVAKINLNDFPDTIKIDDGKVKLDSLESLERDVYLGYSITSGNYFQGDQEIIALGIPRNNLTGSVILITRLFGQPITILDGQQMYEYFGHSLLTIDANQDGFDDLLVAAPMYSSWRNNLYDEGRVFFYQSNRVQGFKEPKILSGDSKPMARFGTAMANLGDTNMDGFPDVAIGAPYEDDYRGSVYIYRGSPQGILEKYVQKISAAKHLSSLNLNGFGYSFSSNVDIDDNEYNDLLIGSYLSEKAILLRTRPIISIQASIHLNDDYVDLQQPCEYDNGQILNYNASCVRIKFCFYITSKYENHPIDSALQCSLQLDPIFNRAFILRSISGRSEYLSTNKIDQSFTLIPPEKKYCSDYYIVYFKSFDKLDNLVDSVVFQLNYSLESEVNEHSPLDKQIFHIPILENEQISNISTDLYFKMCNKTARDCLSNFRLEPLFIYDDDVRLNFANNSFQQFLEGKYYNITLFTKVINIGEPAFNAHLILQTNANISLIRIDKKCNEMKTSASKITENQNQTYSCKLNSPLTQDDFIFITFKSFEVKDSELIWFKLNTIASNHIDSTSLHNYQITFQTIKNASFDVQM</sequence>
<organism evidence="13 14">
    <name type="scientific">Dermatophagoides pteronyssinus</name>
    <name type="common">European house dust mite</name>
    <dbReference type="NCBI Taxonomy" id="6956"/>
    <lineage>
        <taxon>Eukaryota</taxon>
        <taxon>Metazoa</taxon>
        <taxon>Ecdysozoa</taxon>
        <taxon>Arthropoda</taxon>
        <taxon>Chelicerata</taxon>
        <taxon>Arachnida</taxon>
        <taxon>Acari</taxon>
        <taxon>Acariformes</taxon>
        <taxon>Sarcoptiformes</taxon>
        <taxon>Astigmata</taxon>
        <taxon>Psoroptidia</taxon>
        <taxon>Analgoidea</taxon>
        <taxon>Pyroglyphidae</taxon>
        <taxon>Dermatophagoidinae</taxon>
        <taxon>Dermatophagoides</taxon>
    </lineage>
</organism>
<dbReference type="OMA" id="GDYLHAY"/>
<keyword evidence="5 11" id="KW-0130">Cell adhesion</keyword>
<dbReference type="Pfam" id="PF08441">
    <property type="entry name" value="Integrin_A_Ig_1"/>
    <property type="match status" value="1"/>
</dbReference>
<evidence type="ECO:0000256" key="3">
    <source>
        <dbReference type="ARBA" id="ARBA00022729"/>
    </source>
</evidence>
<feature type="repeat" description="FG-GAP" evidence="10">
    <location>
        <begin position="306"/>
        <end position="369"/>
    </location>
</feature>
<gene>
    <name evidence="14" type="primary">LOC113793533</name>
</gene>
<comment type="similarity">
    <text evidence="2 11">Belongs to the integrin alpha chain family.</text>
</comment>
<evidence type="ECO:0000256" key="9">
    <source>
        <dbReference type="ARBA" id="ARBA00023180"/>
    </source>
</evidence>
<feature type="repeat" description="FG-GAP" evidence="10">
    <location>
        <begin position="194"/>
        <end position="246"/>
    </location>
</feature>
<comment type="subcellular location">
    <subcellularLocation>
        <location evidence="1 11">Membrane</location>
        <topology evidence="1 11">Single-pass type I membrane protein</topology>
    </subcellularLocation>
</comment>
<dbReference type="GO" id="GO:0005178">
    <property type="term" value="F:integrin binding"/>
    <property type="evidence" value="ECO:0007669"/>
    <property type="project" value="TreeGrafter"/>
</dbReference>